<proteinExistence type="predicted"/>
<protein>
    <submittedName>
        <fullName evidence="1">Uncharacterized protein</fullName>
    </submittedName>
</protein>
<keyword evidence="2" id="KW-1185">Reference proteome</keyword>
<name>A0A8J2JWD5_9HEXA</name>
<evidence type="ECO:0000313" key="2">
    <source>
        <dbReference type="Proteomes" id="UP000708208"/>
    </source>
</evidence>
<reference evidence="1" key="1">
    <citation type="submission" date="2021-06" db="EMBL/GenBank/DDBJ databases">
        <authorList>
            <person name="Hodson N. C."/>
            <person name="Mongue J. A."/>
            <person name="Jaron S. K."/>
        </authorList>
    </citation>
    <scope>NUCLEOTIDE SEQUENCE</scope>
</reference>
<accession>A0A8J2JWD5</accession>
<comment type="caution">
    <text evidence="1">The sequence shown here is derived from an EMBL/GenBank/DDBJ whole genome shotgun (WGS) entry which is preliminary data.</text>
</comment>
<sequence>MKERNSGHVPFKR</sequence>
<organism evidence="1 2">
    <name type="scientific">Allacma fusca</name>
    <dbReference type="NCBI Taxonomy" id="39272"/>
    <lineage>
        <taxon>Eukaryota</taxon>
        <taxon>Metazoa</taxon>
        <taxon>Ecdysozoa</taxon>
        <taxon>Arthropoda</taxon>
        <taxon>Hexapoda</taxon>
        <taxon>Collembola</taxon>
        <taxon>Symphypleona</taxon>
        <taxon>Sminthuridae</taxon>
        <taxon>Allacma</taxon>
    </lineage>
</organism>
<dbReference type="Proteomes" id="UP000708208">
    <property type="component" value="Unassembled WGS sequence"/>
</dbReference>
<gene>
    <name evidence="1" type="ORF">AFUS01_LOCUS14254</name>
</gene>
<evidence type="ECO:0000313" key="1">
    <source>
        <dbReference type="EMBL" id="CAG7725288.1"/>
    </source>
</evidence>
<dbReference type="EMBL" id="CAJVCH010119945">
    <property type="protein sequence ID" value="CAG7725288.1"/>
    <property type="molecule type" value="Genomic_DNA"/>
</dbReference>
<feature type="non-terminal residue" evidence="1">
    <location>
        <position position="1"/>
    </location>
</feature>